<dbReference type="EMBL" id="WEGI01000010">
    <property type="protein sequence ID" value="MQY29119.1"/>
    <property type="molecule type" value="Genomic_DNA"/>
</dbReference>
<evidence type="ECO:0000256" key="1">
    <source>
        <dbReference type="ARBA" id="ARBA00023125"/>
    </source>
</evidence>
<keyword evidence="1 2" id="KW-0238">DNA-binding</keyword>
<dbReference type="InterPro" id="IPR050109">
    <property type="entry name" value="HTH-type_TetR-like_transc_reg"/>
</dbReference>
<evidence type="ECO:0000313" key="5">
    <source>
        <dbReference type="Proteomes" id="UP000431401"/>
    </source>
</evidence>
<dbReference type="AlphaFoldDB" id="A0A7K0DTM8"/>
<dbReference type="Pfam" id="PF00440">
    <property type="entry name" value="TetR_N"/>
    <property type="match status" value="1"/>
</dbReference>
<feature type="domain" description="HTH tetR-type" evidence="3">
    <location>
        <begin position="22"/>
        <end position="82"/>
    </location>
</feature>
<dbReference type="InterPro" id="IPR001647">
    <property type="entry name" value="HTH_TetR"/>
</dbReference>
<sequence>MVQQAQGTAGGRSPEDMPAWQLARRRQIIDAALAALADSEYEQVQIRDVAQSAGVALGTLYRYFSSKEHLYAAVLQSWAEPASRSFDARSAGLDPVERIRVRMRRVIRAFERQPRLYKVQVSLQSTADPQARALLSDFGRTAQGWLTADFAALGPGHDRDTAAMLWSVISTMLSDAVIHGGRPMADVYRLADRFIDLVEPRLRAALG</sequence>
<protein>
    <submittedName>
        <fullName evidence="4">HTH-type transcriptional regulator BetI</fullName>
    </submittedName>
</protein>
<accession>A0A7K0DTM8</accession>
<dbReference type="PROSITE" id="PS50977">
    <property type="entry name" value="HTH_TETR_2"/>
    <property type="match status" value="1"/>
</dbReference>
<comment type="caution">
    <text evidence="4">The sequence shown here is derived from an EMBL/GenBank/DDBJ whole genome shotgun (WGS) entry which is preliminary data.</text>
</comment>
<evidence type="ECO:0000256" key="2">
    <source>
        <dbReference type="PROSITE-ProRule" id="PRU00335"/>
    </source>
</evidence>
<proteinExistence type="predicted"/>
<reference evidence="4 5" key="1">
    <citation type="submission" date="2019-10" db="EMBL/GenBank/DDBJ databases">
        <title>Nocardia macrotermitis sp. nov. and Nocardia aurantia sp. nov., isolated from the gut of fungus growing-termite Macrotermes natalensis.</title>
        <authorList>
            <person name="Benndorf R."/>
            <person name="Schwitalla J."/>
            <person name="Martin K."/>
            <person name="De Beer W."/>
            <person name="Kaster A.-K."/>
            <person name="Vollmers J."/>
            <person name="Poulsen M."/>
            <person name="Beemelmanns C."/>
        </authorList>
    </citation>
    <scope>NUCLEOTIDE SEQUENCE [LARGE SCALE GENOMIC DNA]</scope>
    <source>
        <strain evidence="4 5">RB56</strain>
    </source>
</reference>
<dbReference type="GO" id="GO:0003700">
    <property type="term" value="F:DNA-binding transcription factor activity"/>
    <property type="evidence" value="ECO:0007669"/>
    <property type="project" value="TreeGrafter"/>
</dbReference>
<dbReference type="RefSeq" id="WP_153345639.1">
    <property type="nucleotide sequence ID" value="NZ_WEGI01000010.1"/>
</dbReference>
<gene>
    <name evidence="4" type="primary">betI_10</name>
    <name evidence="4" type="ORF">NRB56_47080</name>
</gene>
<dbReference type="SUPFAM" id="SSF46689">
    <property type="entry name" value="Homeodomain-like"/>
    <property type="match status" value="1"/>
</dbReference>
<keyword evidence="5" id="KW-1185">Reference proteome</keyword>
<dbReference type="PRINTS" id="PR00455">
    <property type="entry name" value="HTHTETR"/>
</dbReference>
<organism evidence="4 5">
    <name type="scientific">Nocardia aurantia</name>
    <dbReference type="NCBI Taxonomy" id="2585199"/>
    <lineage>
        <taxon>Bacteria</taxon>
        <taxon>Bacillati</taxon>
        <taxon>Actinomycetota</taxon>
        <taxon>Actinomycetes</taxon>
        <taxon>Mycobacteriales</taxon>
        <taxon>Nocardiaceae</taxon>
        <taxon>Nocardia</taxon>
    </lineage>
</organism>
<dbReference type="GO" id="GO:0000976">
    <property type="term" value="F:transcription cis-regulatory region binding"/>
    <property type="evidence" value="ECO:0007669"/>
    <property type="project" value="TreeGrafter"/>
</dbReference>
<dbReference type="Gene3D" id="1.10.357.10">
    <property type="entry name" value="Tetracycline Repressor, domain 2"/>
    <property type="match status" value="1"/>
</dbReference>
<dbReference type="OrthoDB" id="4537491at2"/>
<dbReference type="PANTHER" id="PTHR30055:SF242">
    <property type="entry name" value="HTH-TYPE TRANSCRIPTIONAL REPRESSOR KSTR"/>
    <property type="match status" value="1"/>
</dbReference>
<dbReference type="PANTHER" id="PTHR30055">
    <property type="entry name" value="HTH-TYPE TRANSCRIPTIONAL REGULATOR RUTR"/>
    <property type="match status" value="1"/>
</dbReference>
<evidence type="ECO:0000259" key="3">
    <source>
        <dbReference type="PROSITE" id="PS50977"/>
    </source>
</evidence>
<name>A0A7K0DTM8_9NOCA</name>
<evidence type="ECO:0000313" key="4">
    <source>
        <dbReference type="EMBL" id="MQY29119.1"/>
    </source>
</evidence>
<dbReference type="Proteomes" id="UP000431401">
    <property type="component" value="Unassembled WGS sequence"/>
</dbReference>
<dbReference type="InterPro" id="IPR009057">
    <property type="entry name" value="Homeodomain-like_sf"/>
</dbReference>
<feature type="DNA-binding region" description="H-T-H motif" evidence="2">
    <location>
        <begin position="45"/>
        <end position="64"/>
    </location>
</feature>